<dbReference type="AlphaFoldDB" id="A0A2N5CMD5"/>
<feature type="coiled-coil region" evidence="1">
    <location>
        <begin position="55"/>
        <end position="82"/>
    </location>
</feature>
<name>A0A2N5CMD5_9CAUL</name>
<reference evidence="3 4" key="1">
    <citation type="submission" date="2017-12" db="EMBL/GenBank/DDBJ databases">
        <title>The genome sequence of Caulobacter flavus CGMCC1 15093.</title>
        <authorList>
            <person name="Gao J."/>
            <person name="Mao X."/>
            <person name="Sun J."/>
        </authorList>
    </citation>
    <scope>NUCLEOTIDE SEQUENCE [LARGE SCALE GENOMIC DNA]</scope>
    <source>
        <strain evidence="3 4">CGMCC1 15093</strain>
    </source>
</reference>
<organism evidence="3 4">
    <name type="scientific">Caulobacter flavus</name>
    <dbReference type="NCBI Taxonomy" id="1679497"/>
    <lineage>
        <taxon>Bacteria</taxon>
        <taxon>Pseudomonadati</taxon>
        <taxon>Pseudomonadota</taxon>
        <taxon>Alphaproteobacteria</taxon>
        <taxon>Caulobacterales</taxon>
        <taxon>Caulobacteraceae</taxon>
        <taxon>Caulobacter</taxon>
    </lineage>
</organism>
<dbReference type="PROSITE" id="PS50096">
    <property type="entry name" value="IQ"/>
    <property type="match status" value="1"/>
</dbReference>
<dbReference type="EMBL" id="PJRQ01000047">
    <property type="protein sequence ID" value="PLR07146.1"/>
    <property type="molecule type" value="Genomic_DNA"/>
</dbReference>
<keyword evidence="5" id="KW-1185">Reference proteome</keyword>
<keyword evidence="1" id="KW-0175">Coiled coil</keyword>
<dbReference type="KEGG" id="cfh:C1707_00180"/>
<evidence type="ECO:0000313" key="5">
    <source>
        <dbReference type="Proteomes" id="UP000281192"/>
    </source>
</evidence>
<dbReference type="OrthoDB" id="7190409at2"/>
<evidence type="ECO:0000313" key="2">
    <source>
        <dbReference type="EMBL" id="AYV44806.1"/>
    </source>
</evidence>
<accession>A0A2N5CMD5</accession>
<dbReference type="Proteomes" id="UP000234483">
    <property type="component" value="Unassembled WGS sequence"/>
</dbReference>
<evidence type="ECO:0008006" key="6">
    <source>
        <dbReference type="Google" id="ProtNLM"/>
    </source>
</evidence>
<reference evidence="2 5" key="2">
    <citation type="submission" date="2018-01" db="EMBL/GenBank/DDBJ databases">
        <title>Complete genome sequence of Caulobacter flavus RHGG3.</title>
        <authorList>
            <person name="Yang E."/>
        </authorList>
    </citation>
    <scope>NUCLEOTIDE SEQUENCE [LARGE SCALE GENOMIC DNA]</scope>
    <source>
        <strain evidence="2 5">RHGG3</strain>
    </source>
</reference>
<dbReference type="EMBL" id="CP026100">
    <property type="protein sequence ID" value="AYV44806.1"/>
    <property type="molecule type" value="Genomic_DNA"/>
</dbReference>
<evidence type="ECO:0000313" key="3">
    <source>
        <dbReference type="EMBL" id="PLR07146.1"/>
    </source>
</evidence>
<evidence type="ECO:0000256" key="1">
    <source>
        <dbReference type="SAM" id="Coils"/>
    </source>
</evidence>
<dbReference type="Proteomes" id="UP000281192">
    <property type="component" value="Chromosome"/>
</dbReference>
<gene>
    <name evidence="2" type="ORF">C1707_00180</name>
    <name evidence="3" type="ORF">CFHF_23295</name>
</gene>
<evidence type="ECO:0000313" key="4">
    <source>
        <dbReference type="Proteomes" id="UP000234483"/>
    </source>
</evidence>
<sequence>MSVMGTIERLHARAQKARRDPATPVVSSVEEARALARSIAEGLSALSDDQRLLMLSNLHEVQATLEDRMASLETEMARERVRIQAVNRGLDAQASYRSGVLSLRDHRRRKD</sequence>
<proteinExistence type="predicted"/>
<protein>
    <recommendedName>
        <fullName evidence="6">Flagellar protein FliT</fullName>
    </recommendedName>
</protein>